<proteinExistence type="predicted"/>
<evidence type="ECO:0000313" key="3">
    <source>
        <dbReference type="Proteomes" id="UP000230233"/>
    </source>
</evidence>
<organism evidence="2 3">
    <name type="scientific">Caenorhabditis nigoni</name>
    <dbReference type="NCBI Taxonomy" id="1611254"/>
    <lineage>
        <taxon>Eukaryota</taxon>
        <taxon>Metazoa</taxon>
        <taxon>Ecdysozoa</taxon>
        <taxon>Nematoda</taxon>
        <taxon>Chromadorea</taxon>
        <taxon>Rhabditida</taxon>
        <taxon>Rhabditina</taxon>
        <taxon>Rhabditomorpha</taxon>
        <taxon>Rhabditoidea</taxon>
        <taxon>Rhabditidae</taxon>
        <taxon>Peloderinae</taxon>
        <taxon>Caenorhabditis</taxon>
    </lineage>
</organism>
<evidence type="ECO:0000313" key="2">
    <source>
        <dbReference type="EMBL" id="PIC53945.1"/>
    </source>
</evidence>
<feature type="chain" id="PRO_5013626831" evidence="1">
    <location>
        <begin position="19"/>
        <end position="324"/>
    </location>
</feature>
<dbReference type="Proteomes" id="UP000230233">
    <property type="component" value="Chromosome I"/>
</dbReference>
<name>A0A2G5VQ48_9PELO</name>
<keyword evidence="3" id="KW-1185">Reference proteome</keyword>
<dbReference type="OrthoDB" id="5883600at2759"/>
<protein>
    <submittedName>
        <fullName evidence="2">Uncharacterized protein</fullName>
    </submittedName>
</protein>
<feature type="signal peptide" evidence="1">
    <location>
        <begin position="1"/>
        <end position="18"/>
    </location>
</feature>
<sequence>MRGIRTLLLLIGLSTVCPEKSIIDRLVANQATNSEQKIVLESVATILSWSPKQHYKYELVKIIGKNLRNPTNIGGNVPETAVDNIREVFKKSENPKNFLEFLEICMDYLKKSNKNEALKLNFIDRCVEKLEGNLNFEDIKTLIETGHWILPTETSNYLGIQILQAPPPIIDRMIENEADLLEKRLIFFELKTIMNFAIKSSSYKWNLYTMIRKNHTYGNPDSVGGPISMQAIRNIQNALQMSENPKAFLEFLDICMDFLKSPETTNPPKWIFLHEAVVIIDQGYGMEDVKKSFMEEPSNILESIFEALGIRSFFFQILLPMIAQ</sequence>
<evidence type="ECO:0000256" key="1">
    <source>
        <dbReference type="SAM" id="SignalP"/>
    </source>
</evidence>
<keyword evidence="1" id="KW-0732">Signal</keyword>
<dbReference type="EMBL" id="PDUG01000001">
    <property type="protein sequence ID" value="PIC53945.1"/>
    <property type="molecule type" value="Genomic_DNA"/>
</dbReference>
<accession>A0A2G5VQ48</accession>
<dbReference type="AlphaFoldDB" id="A0A2G5VQ48"/>
<reference evidence="3" key="1">
    <citation type="submission" date="2017-10" db="EMBL/GenBank/DDBJ databases">
        <title>Rapid genome shrinkage in a self-fertile nematode reveals novel sperm competition proteins.</title>
        <authorList>
            <person name="Yin D."/>
            <person name="Schwarz E.M."/>
            <person name="Thomas C.G."/>
            <person name="Felde R.L."/>
            <person name="Korf I.F."/>
            <person name="Cutter A.D."/>
            <person name="Schartner C.M."/>
            <person name="Ralston E.J."/>
            <person name="Meyer B.J."/>
            <person name="Haag E.S."/>
        </authorList>
    </citation>
    <scope>NUCLEOTIDE SEQUENCE [LARGE SCALE GENOMIC DNA]</scope>
    <source>
        <strain evidence="3">JU1422</strain>
    </source>
</reference>
<gene>
    <name evidence="2" type="primary">Cnig_chr_I.g3412</name>
    <name evidence="2" type="ORF">B9Z55_003412</name>
</gene>
<comment type="caution">
    <text evidence="2">The sequence shown here is derived from an EMBL/GenBank/DDBJ whole genome shotgun (WGS) entry which is preliminary data.</text>
</comment>